<feature type="transmembrane region" description="Helical" evidence="1">
    <location>
        <begin position="379"/>
        <end position="397"/>
    </location>
</feature>
<evidence type="ECO:0000256" key="1">
    <source>
        <dbReference type="SAM" id="Phobius"/>
    </source>
</evidence>
<keyword evidence="1" id="KW-1133">Transmembrane helix</keyword>
<keyword evidence="1" id="KW-0472">Membrane</keyword>
<feature type="transmembrane region" description="Helical" evidence="1">
    <location>
        <begin position="56"/>
        <end position="79"/>
    </location>
</feature>
<feature type="transmembrane region" description="Helical" evidence="1">
    <location>
        <begin position="465"/>
        <end position="486"/>
    </location>
</feature>
<feature type="transmembrane region" description="Helical" evidence="1">
    <location>
        <begin position="493"/>
        <end position="516"/>
    </location>
</feature>
<evidence type="ECO:0000313" key="4">
    <source>
        <dbReference type="Proteomes" id="UP000658131"/>
    </source>
</evidence>
<name>A0ABR7NNV5_9FIRM</name>
<feature type="transmembrane region" description="Helical" evidence="1">
    <location>
        <begin position="223"/>
        <end position="243"/>
    </location>
</feature>
<feature type="transmembrane region" description="Helical" evidence="1">
    <location>
        <begin position="263"/>
        <end position="288"/>
    </location>
</feature>
<organism evidence="3 4">
    <name type="scientific">Yanshouia hominis</name>
    <dbReference type="NCBI Taxonomy" id="2763673"/>
    <lineage>
        <taxon>Bacteria</taxon>
        <taxon>Bacillati</taxon>
        <taxon>Bacillota</taxon>
        <taxon>Clostridia</taxon>
        <taxon>Eubacteriales</taxon>
        <taxon>Oscillospiraceae</taxon>
        <taxon>Yanshouia</taxon>
    </lineage>
</organism>
<feature type="transmembrane region" description="Helical" evidence="1">
    <location>
        <begin position="629"/>
        <end position="655"/>
    </location>
</feature>
<proteinExistence type="predicted"/>
<evidence type="ECO:0000259" key="2">
    <source>
        <dbReference type="Pfam" id="PF06808"/>
    </source>
</evidence>
<reference evidence="3 4" key="1">
    <citation type="submission" date="2020-08" db="EMBL/GenBank/DDBJ databases">
        <title>Genome public.</title>
        <authorList>
            <person name="Liu C."/>
            <person name="Sun Q."/>
        </authorList>
    </citation>
    <scope>NUCLEOTIDE SEQUENCE [LARGE SCALE GENOMIC DNA]</scope>
    <source>
        <strain evidence="3 4">BX1</strain>
    </source>
</reference>
<feature type="transmembrane region" description="Helical" evidence="1">
    <location>
        <begin position="592"/>
        <end position="617"/>
    </location>
</feature>
<keyword evidence="1" id="KW-0812">Transmembrane</keyword>
<dbReference type="Proteomes" id="UP000658131">
    <property type="component" value="Unassembled WGS sequence"/>
</dbReference>
<feature type="transmembrane region" description="Helical" evidence="1">
    <location>
        <begin position="440"/>
        <end position="459"/>
    </location>
</feature>
<feature type="domain" description="TRAP C4-dicarboxylate transport system permease DctM subunit" evidence="2">
    <location>
        <begin position="154"/>
        <end position="586"/>
    </location>
</feature>
<protein>
    <submittedName>
        <fullName evidence="3">TRAP transporter permease</fullName>
    </submittedName>
</protein>
<dbReference type="RefSeq" id="WP_262400925.1">
    <property type="nucleotide sequence ID" value="NZ_JACRTB010000035.1"/>
</dbReference>
<evidence type="ECO:0000313" key="3">
    <source>
        <dbReference type="EMBL" id="MBC8577527.1"/>
    </source>
</evidence>
<dbReference type="Pfam" id="PF06808">
    <property type="entry name" value="DctM"/>
    <property type="match status" value="1"/>
</dbReference>
<comment type="caution">
    <text evidence="3">The sequence shown here is derived from an EMBL/GenBank/DDBJ whole genome shotgun (WGS) entry which is preliminary data.</text>
</comment>
<accession>A0ABR7NNV5</accession>
<dbReference type="InterPro" id="IPR010656">
    <property type="entry name" value="DctM"/>
</dbReference>
<feature type="transmembrane region" description="Helical" evidence="1">
    <location>
        <begin position="562"/>
        <end position="580"/>
    </location>
</feature>
<dbReference type="PANTHER" id="PTHR43849">
    <property type="entry name" value="BLL3936 PROTEIN"/>
    <property type="match status" value="1"/>
</dbReference>
<feature type="transmembrane region" description="Helical" evidence="1">
    <location>
        <begin position="337"/>
        <end position="358"/>
    </location>
</feature>
<feature type="transmembrane region" description="Helical" evidence="1">
    <location>
        <begin position="85"/>
        <end position="101"/>
    </location>
</feature>
<dbReference type="NCBIfam" id="TIGR02123">
    <property type="entry name" value="TRAP_fused"/>
    <property type="match status" value="1"/>
</dbReference>
<feature type="transmembrane region" description="Helical" evidence="1">
    <location>
        <begin position="113"/>
        <end position="131"/>
    </location>
</feature>
<feature type="transmembrane region" description="Helical" evidence="1">
    <location>
        <begin position="166"/>
        <end position="187"/>
    </location>
</feature>
<dbReference type="PANTHER" id="PTHR43849:SF2">
    <property type="entry name" value="BLL3936 PROTEIN"/>
    <property type="match status" value="1"/>
</dbReference>
<feature type="transmembrane region" description="Helical" evidence="1">
    <location>
        <begin position="403"/>
        <end position="420"/>
    </location>
</feature>
<gene>
    <name evidence="3" type="ORF">H8717_14095</name>
</gene>
<dbReference type="EMBL" id="JACRTB010000035">
    <property type="protein sequence ID" value="MBC8577527.1"/>
    <property type="molecule type" value="Genomic_DNA"/>
</dbReference>
<keyword evidence="4" id="KW-1185">Reference proteome</keyword>
<sequence>MAEEKMSDKRSMPPDGEVNLQELTVEQVEKMDDDELERIGQKKKKKTKRRKFEGNLRYLISAITICMSAYHLYTAIFSISPMLQRSYHLSFVLVLVFLLYPATTKSPVDRPSVIDWFLAALSVVAVSNVILNFKRLASTGGRGNRLDLIFGVITVLLVLECARRTVGLVLPSMAIFLIAYGFFGAYITGPLKHAGFSWKRIIQHLTLTTEGVYGQILGVSSTFIYMFILFGAFLAVTGMSAVFNDISMALAGGARGGPAKVSVLASGLMGSISGSASANVVTTGAFTIPLMRKLGYKDYFASSVEAAASTGGQIMPPVMGSAAFIIADSLGIKFFEVIKAALLPAILYYVSLWIMIDLRARKEKISGLPKEALPKLKEVIVSRGHLLIPLFGIIFMLVSGYNAMRAAVIGIVLSVVCSFFRKDTWIKPLALLKAMESGALSALSVAAACAVIGILIGMVSLTGAILAMGAAILKLSGGMLALTLILTMMTATILGMGLPTTACYVLTSTIAAPAIVQLGVPPLAAHLFVFYYGILSAITPPVATAAYTAAGLSGANPNRTGFSAVRLAATGFIIPFMFVYSPELLLPAGLSVLLIIRVICTSLIGVFALSLAIEGYYERHLNLFERVACAAAAILLIDSGIVTDCIGIGIVAVVWAGQRFYTKKMAAA</sequence>
<feature type="transmembrane region" description="Helical" evidence="1">
    <location>
        <begin position="143"/>
        <end position="159"/>
    </location>
</feature>
<dbReference type="InterPro" id="IPR011853">
    <property type="entry name" value="TRAP_DctM-Dct_fused"/>
</dbReference>
<feature type="transmembrane region" description="Helical" evidence="1">
    <location>
        <begin position="528"/>
        <end position="550"/>
    </location>
</feature>